<dbReference type="InterPro" id="IPR002213">
    <property type="entry name" value="UDP_glucos_trans"/>
</dbReference>
<dbReference type="SUPFAM" id="SSF53756">
    <property type="entry name" value="UDP-Glycosyltransferase/glycogen phosphorylase"/>
    <property type="match status" value="2"/>
</dbReference>
<dbReference type="PROSITE" id="PS00375">
    <property type="entry name" value="UDPGT"/>
    <property type="match status" value="2"/>
</dbReference>
<organism evidence="4 5">
    <name type="scientific">Flemingia macrophylla</name>
    <dbReference type="NCBI Taxonomy" id="520843"/>
    <lineage>
        <taxon>Eukaryota</taxon>
        <taxon>Viridiplantae</taxon>
        <taxon>Streptophyta</taxon>
        <taxon>Embryophyta</taxon>
        <taxon>Tracheophyta</taxon>
        <taxon>Spermatophyta</taxon>
        <taxon>Magnoliopsida</taxon>
        <taxon>eudicotyledons</taxon>
        <taxon>Gunneridae</taxon>
        <taxon>Pentapetalae</taxon>
        <taxon>rosids</taxon>
        <taxon>fabids</taxon>
        <taxon>Fabales</taxon>
        <taxon>Fabaceae</taxon>
        <taxon>Papilionoideae</taxon>
        <taxon>50 kb inversion clade</taxon>
        <taxon>NPAAA clade</taxon>
        <taxon>indigoferoid/millettioid clade</taxon>
        <taxon>Phaseoleae</taxon>
        <taxon>Flemingia</taxon>
    </lineage>
</organism>
<dbReference type="FunFam" id="3.40.50.2000:FF:000055">
    <property type="entry name" value="Glycosyltransferase"/>
    <property type="match status" value="1"/>
</dbReference>
<keyword evidence="2" id="KW-0328">Glycosyltransferase</keyword>
<dbReference type="FunFam" id="3.40.50.2000:FF:000065">
    <property type="entry name" value="Glycosyltransferase"/>
    <property type="match status" value="1"/>
</dbReference>
<dbReference type="CDD" id="cd03784">
    <property type="entry name" value="GT1_Gtf-like"/>
    <property type="match status" value="2"/>
</dbReference>
<evidence type="ECO:0000256" key="1">
    <source>
        <dbReference type="ARBA" id="ARBA00009995"/>
    </source>
</evidence>
<dbReference type="Proteomes" id="UP001603857">
    <property type="component" value="Unassembled WGS sequence"/>
</dbReference>
<dbReference type="Pfam" id="PF00201">
    <property type="entry name" value="UDPGT"/>
    <property type="match status" value="2"/>
</dbReference>
<evidence type="ECO:0008006" key="6">
    <source>
        <dbReference type="Google" id="ProtNLM"/>
    </source>
</evidence>
<protein>
    <recommendedName>
        <fullName evidence="6">Glycosyltransferase</fullName>
    </recommendedName>
</protein>
<dbReference type="FunFam" id="3.40.50.2000:FF:000027">
    <property type="entry name" value="Glycosyltransferase"/>
    <property type="match status" value="2"/>
</dbReference>
<keyword evidence="3" id="KW-0808">Transferase</keyword>
<keyword evidence="5" id="KW-1185">Reference proteome</keyword>
<dbReference type="Gene3D" id="3.40.50.2000">
    <property type="entry name" value="Glycogen Phosphorylase B"/>
    <property type="match status" value="4"/>
</dbReference>
<evidence type="ECO:0000256" key="2">
    <source>
        <dbReference type="ARBA" id="ARBA00022676"/>
    </source>
</evidence>
<gene>
    <name evidence="4" type="ORF">Fmac_010032</name>
</gene>
<name>A0ABD1N2S5_9FABA</name>
<evidence type="ECO:0000256" key="3">
    <source>
        <dbReference type="ARBA" id="ARBA00022679"/>
    </source>
</evidence>
<dbReference type="AlphaFoldDB" id="A0ABD1N2S5"/>
<accession>A0ABD1N2S5</accession>
<evidence type="ECO:0000313" key="5">
    <source>
        <dbReference type="Proteomes" id="UP001603857"/>
    </source>
</evidence>
<dbReference type="InterPro" id="IPR035595">
    <property type="entry name" value="UDP_glycos_trans_CS"/>
</dbReference>
<sequence length="1010" mass="113868">MSHNAERKPHAVVTPMPAQGHVNPLLKLAKLLHLRGFHITFVHTEYNYKRLLRSRGPNALHGPPDFIFETIPDGLPSMDDDDVTQHVPSLCDSIRKNFLQPFCNLIRRLNHSATAGLVPPVTCLVSDGCMPFTIQAAQQLGLPNIICWPASACAFLSVKNFPTLVEKGLTPLKDESYLTNGYLDTKVDWIPGMQNFRLKDLLDFIRTTDLNDVMLQFFIEVANRVDKNSTVVFNTFEGLESDVINALSSMFPSLYTIGPFSFLLNQSPHDHLASLGSNLWKEDAECLEWLESKEPRSVVYVNFGSVTVMSPEQLLEFAWGLANSKKAFLWIIRPDLVIGGSVILSSEFVNETRDRSLIASWCPQEQVLNHPSIGGFLTHCGWNSTTESVCAGVPMLCWPFFGDQPTNCRYICYEWDIGIEIDTNVKREEVEKLVNELMVGEKGRKMRQKAMELKKKAEEETKPGGCSYMNLDKLIKDTRTAQHADSSCNDKVNPKTIHIPYSCSHDSDYYYIAYFHCIGVLEAYLQLSKMSHNAERKPHAVVTPMPAQGHVNPLLKLAKLLHLRGFHITFVHTEYNYKRLLRSRGPNALHGPPDFIFETIPDGLPSMDDDDVTQHVPSLCDSIRKNFLQPFCNLIRRLNHSATAGLVPPVTCLVSDGCMPFTIQAAQQLGLPNIICWPASACSFLSVKNFPTLVEKGLTPLKDESYLTNGYLDIKVDWIPGMQNFRLKDLLDFIRTTDLNDVMLQFFIEVANRVDKNSTVVFNTFEGLESDVINALSSMFPSLYTIGPFSFLLNQSPHDHLASLGSNLWKEDAECLEWLESKEPRSVVYVNFGSVTVMSPEQLLEFAWGLANSKKAFLWIIRPDLVIGGSVILSSEFVNETRDRSLIASWCPQEQVLNHPSVGGFLTHCGWNSTTESVCAGVPMLCWPFFAEQPTNCRYICNEWEIGIEIDANVKREEVEKLVNELMVGEKGRKMRQKAMELKKKAEEETKPGGCSYMNLDKFIKDVLLI</sequence>
<evidence type="ECO:0000313" key="4">
    <source>
        <dbReference type="EMBL" id="KAL2342092.1"/>
    </source>
</evidence>
<comment type="caution">
    <text evidence="4">The sequence shown here is derived from an EMBL/GenBank/DDBJ whole genome shotgun (WGS) entry which is preliminary data.</text>
</comment>
<comment type="similarity">
    <text evidence="1">Belongs to the UDP-glycosyltransferase family.</text>
</comment>
<dbReference type="GO" id="GO:0035251">
    <property type="term" value="F:UDP-glucosyltransferase activity"/>
    <property type="evidence" value="ECO:0007669"/>
    <property type="project" value="UniProtKB-ARBA"/>
</dbReference>
<dbReference type="EMBL" id="JBGMDY010000003">
    <property type="protein sequence ID" value="KAL2342092.1"/>
    <property type="molecule type" value="Genomic_DNA"/>
</dbReference>
<dbReference type="PANTHER" id="PTHR11926">
    <property type="entry name" value="GLUCOSYL/GLUCURONOSYL TRANSFERASES"/>
    <property type="match status" value="1"/>
</dbReference>
<dbReference type="PANTHER" id="PTHR11926:SF1188">
    <property type="entry name" value="FAMILY PROTEIN, PUTATIVE-RELATED"/>
    <property type="match status" value="1"/>
</dbReference>
<proteinExistence type="inferred from homology"/>
<reference evidence="4 5" key="1">
    <citation type="submission" date="2024-08" db="EMBL/GenBank/DDBJ databases">
        <title>Insights into the chromosomal genome structure of Flemingia macrophylla.</title>
        <authorList>
            <person name="Ding Y."/>
            <person name="Zhao Y."/>
            <person name="Bi W."/>
            <person name="Wu M."/>
            <person name="Zhao G."/>
            <person name="Gong Y."/>
            <person name="Li W."/>
            <person name="Zhang P."/>
        </authorList>
    </citation>
    <scope>NUCLEOTIDE SEQUENCE [LARGE SCALE GENOMIC DNA]</scope>
    <source>
        <strain evidence="4">DYQJB</strain>
        <tissue evidence="4">Leaf</tissue>
    </source>
</reference>